<dbReference type="EMBL" id="GBRH01240756">
    <property type="protein sequence ID" value="JAD57139.1"/>
    <property type="molecule type" value="Transcribed_RNA"/>
</dbReference>
<accession>A0A0A9AZK7</accession>
<name>A0A0A9AZK7_ARUDO</name>
<feature type="region of interest" description="Disordered" evidence="1">
    <location>
        <begin position="1"/>
        <end position="26"/>
    </location>
</feature>
<dbReference type="AlphaFoldDB" id="A0A0A9AZK7"/>
<organism evidence="2">
    <name type="scientific">Arundo donax</name>
    <name type="common">Giant reed</name>
    <name type="synonym">Donax arundinaceus</name>
    <dbReference type="NCBI Taxonomy" id="35708"/>
    <lineage>
        <taxon>Eukaryota</taxon>
        <taxon>Viridiplantae</taxon>
        <taxon>Streptophyta</taxon>
        <taxon>Embryophyta</taxon>
        <taxon>Tracheophyta</taxon>
        <taxon>Spermatophyta</taxon>
        <taxon>Magnoliopsida</taxon>
        <taxon>Liliopsida</taxon>
        <taxon>Poales</taxon>
        <taxon>Poaceae</taxon>
        <taxon>PACMAD clade</taxon>
        <taxon>Arundinoideae</taxon>
        <taxon>Arundineae</taxon>
        <taxon>Arundo</taxon>
    </lineage>
</organism>
<reference evidence="2" key="2">
    <citation type="journal article" date="2015" name="Data Brief">
        <title>Shoot transcriptome of the giant reed, Arundo donax.</title>
        <authorList>
            <person name="Barrero R.A."/>
            <person name="Guerrero F.D."/>
            <person name="Moolhuijzen P."/>
            <person name="Goolsby J.A."/>
            <person name="Tidwell J."/>
            <person name="Bellgard S.E."/>
            <person name="Bellgard M.I."/>
        </authorList>
    </citation>
    <scope>NUCLEOTIDE SEQUENCE</scope>
    <source>
        <tissue evidence="2">Shoot tissue taken approximately 20 cm above the soil surface</tissue>
    </source>
</reference>
<protein>
    <submittedName>
        <fullName evidence="2">Uncharacterized protein</fullName>
    </submittedName>
</protein>
<reference evidence="2" key="1">
    <citation type="submission" date="2014-09" db="EMBL/GenBank/DDBJ databases">
        <authorList>
            <person name="Magalhaes I.L.F."/>
            <person name="Oliveira U."/>
            <person name="Santos F.R."/>
            <person name="Vidigal T.H.D.A."/>
            <person name="Brescovit A.D."/>
            <person name="Santos A.J."/>
        </authorList>
    </citation>
    <scope>NUCLEOTIDE SEQUENCE</scope>
    <source>
        <tissue evidence="2">Shoot tissue taken approximately 20 cm above the soil surface</tissue>
    </source>
</reference>
<sequence length="26" mass="2846">MKKITTGRSSSDRQMQLHGGKGEKKG</sequence>
<feature type="compositionally biased region" description="Polar residues" evidence="1">
    <location>
        <begin position="1"/>
        <end position="14"/>
    </location>
</feature>
<evidence type="ECO:0000256" key="1">
    <source>
        <dbReference type="SAM" id="MobiDB-lite"/>
    </source>
</evidence>
<evidence type="ECO:0000313" key="2">
    <source>
        <dbReference type="EMBL" id="JAD57139.1"/>
    </source>
</evidence>
<proteinExistence type="predicted"/>